<reference evidence="1 2" key="1">
    <citation type="journal article" date="2013" name="PLoS ONE">
        <title>Poles Apart: Arctic and Antarctic Octadecabacter strains Share High Genome Plasticity and a New Type of Xanthorhodopsin.</title>
        <authorList>
            <person name="Vollmers J."/>
            <person name="Voget S."/>
            <person name="Dietrich S."/>
            <person name="Gollnow K."/>
            <person name="Smits M."/>
            <person name="Meyer K."/>
            <person name="Brinkhoff T."/>
            <person name="Simon M."/>
            <person name="Daniel R."/>
        </authorList>
    </citation>
    <scope>NUCLEOTIDE SEQUENCE [LARGE SCALE GENOMIC DNA]</scope>
    <source>
        <strain evidence="1 2">238</strain>
    </source>
</reference>
<dbReference type="eggNOG" id="COG3427">
    <property type="taxonomic scope" value="Bacteria"/>
</dbReference>
<dbReference type="InterPro" id="IPR010419">
    <property type="entry name" value="CO_DH_gsu"/>
</dbReference>
<keyword evidence="2" id="KW-1185">Reference proteome</keyword>
<dbReference type="EMBL" id="CP003742">
    <property type="protein sequence ID" value="AGI70822.1"/>
    <property type="molecule type" value="Genomic_DNA"/>
</dbReference>
<proteinExistence type="predicted"/>
<dbReference type="CDD" id="cd05018">
    <property type="entry name" value="CoxG"/>
    <property type="match status" value="1"/>
</dbReference>
<protein>
    <submittedName>
        <fullName evidence="1">Putative carbon monoxide dehydrogenase subunit G-like protein</fullName>
    </submittedName>
</protein>
<dbReference type="Proteomes" id="UP000004688">
    <property type="component" value="Chromosome"/>
</dbReference>
<dbReference type="STRING" id="391616.OA238_c05910"/>
<dbReference type="RefSeq" id="WP_015494054.1">
    <property type="nucleotide sequence ID" value="NC_020908.1"/>
</dbReference>
<dbReference type="PANTHER" id="PTHR38588">
    <property type="entry name" value="BLL0334 PROTEIN"/>
    <property type="match status" value="1"/>
</dbReference>
<dbReference type="Gene3D" id="3.30.530.20">
    <property type="match status" value="1"/>
</dbReference>
<evidence type="ECO:0000313" key="2">
    <source>
        <dbReference type="Proteomes" id="UP000004688"/>
    </source>
</evidence>
<dbReference type="SUPFAM" id="SSF55961">
    <property type="entry name" value="Bet v1-like"/>
    <property type="match status" value="1"/>
</dbReference>
<accession>M9RF45</accession>
<dbReference type="InterPro" id="IPR023393">
    <property type="entry name" value="START-like_dom_sf"/>
</dbReference>
<name>M9RF45_9RHOB</name>
<evidence type="ECO:0000313" key="1">
    <source>
        <dbReference type="EMBL" id="AGI70822.1"/>
    </source>
</evidence>
<sequence length="152" mass="15919">MELIGTRIIAADRATVWTHLNNVETLRACIPGCEELTGTPETGFEAVVKQKVGPVKATFKGAVTLEDVNAPNSYRIVGEGKGGVAGFAKGAAEVTLADVEGGTELSYNVDAKVGGKLAQLGSRIVGGFAKKMADQFFEDFQAIVEETAPTES</sequence>
<dbReference type="Pfam" id="PF06240">
    <property type="entry name" value="COXG"/>
    <property type="match status" value="1"/>
</dbReference>
<dbReference type="OrthoDB" id="9787428at2"/>
<gene>
    <name evidence="1" type="ORF">OA238_c05910</name>
</gene>
<dbReference type="HOGENOM" id="CLU_046420_1_0_5"/>
<dbReference type="AlphaFoldDB" id="M9RF45"/>
<organism evidence="1 2">
    <name type="scientific">Octadecabacter arcticus 238</name>
    <dbReference type="NCBI Taxonomy" id="391616"/>
    <lineage>
        <taxon>Bacteria</taxon>
        <taxon>Pseudomonadati</taxon>
        <taxon>Pseudomonadota</taxon>
        <taxon>Alphaproteobacteria</taxon>
        <taxon>Rhodobacterales</taxon>
        <taxon>Roseobacteraceae</taxon>
        <taxon>Octadecabacter</taxon>
    </lineage>
</organism>
<dbReference type="PANTHER" id="PTHR38588:SF1">
    <property type="entry name" value="BLL0334 PROTEIN"/>
    <property type="match status" value="1"/>
</dbReference>
<dbReference type="KEGG" id="oar:OA238_c05910"/>